<comment type="caution">
    <text evidence="3">The sequence shown here is derived from an EMBL/GenBank/DDBJ whole genome shotgun (WGS) entry which is preliminary data.</text>
</comment>
<feature type="domain" description="DUF4369" evidence="2">
    <location>
        <begin position="24"/>
        <end position="119"/>
    </location>
</feature>
<organism evidence="3 4">
    <name type="scientific">Paralabilibaculum antarcticum</name>
    <dbReference type="NCBI Taxonomy" id="2912572"/>
    <lineage>
        <taxon>Bacteria</taxon>
        <taxon>Pseudomonadati</taxon>
        <taxon>Bacteroidota</taxon>
        <taxon>Bacteroidia</taxon>
        <taxon>Marinilabiliales</taxon>
        <taxon>Marinifilaceae</taxon>
        <taxon>Paralabilibaculum</taxon>
    </lineage>
</organism>
<dbReference type="EMBL" id="JAKJSC010000001">
    <property type="protein sequence ID" value="MDE5418184.1"/>
    <property type="molecule type" value="Genomic_DNA"/>
</dbReference>
<dbReference type="Pfam" id="PF14289">
    <property type="entry name" value="DUF4369"/>
    <property type="match status" value="1"/>
</dbReference>
<accession>A0ABT5VV51</accession>
<feature type="signal peptide" evidence="1">
    <location>
        <begin position="1"/>
        <end position="19"/>
    </location>
</feature>
<keyword evidence="1" id="KW-0732">Signal</keyword>
<dbReference type="InterPro" id="IPR036249">
    <property type="entry name" value="Thioredoxin-like_sf"/>
</dbReference>
<keyword evidence="4" id="KW-1185">Reference proteome</keyword>
<dbReference type="Gene3D" id="3.40.30.10">
    <property type="entry name" value="Glutaredoxin"/>
    <property type="match status" value="1"/>
</dbReference>
<feature type="chain" id="PRO_5045133164" evidence="1">
    <location>
        <begin position="20"/>
        <end position="377"/>
    </location>
</feature>
<evidence type="ECO:0000259" key="2">
    <source>
        <dbReference type="Pfam" id="PF14289"/>
    </source>
</evidence>
<evidence type="ECO:0000313" key="4">
    <source>
        <dbReference type="Proteomes" id="UP001528920"/>
    </source>
</evidence>
<gene>
    <name evidence="3" type="ORF">L3049_09195</name>
</gene>
<evidence type="ECO:0000256" key="1">
    <source>
        <dbReference type="SAM" id="SignalP"/>
    </source>
</evidence>
<reference evidence="3 4" key="1">
    <citation type="submission" date="2022-01" db="EMBL/GenBank/DDBJ databases">
        <title>Labilibaculum sp. nov, a marine bacterium isolated from Antarctica.</title>
        <authorList>
            <person name="Dai W."/>
        </authorList>
    </citation>
    <scope>NUCLEOTIDE SEQUENCE [LARGE SCALE GENOMIC DNA]</scope>
    <source>
        <strain evidence="3 4">DW002</strain>
    </source>
</reference>
<dbReference type="RefSeq" id="WP_275109509.1">
    <property type="nucleotide sequence ID" value="NZ_JAKJSC010000001.1"/>
</dbReference>
<evidence type="ECO:0000313" key="3">
    <source>
        <dbReference type="EMBL" id="MDE5418184.1"/>
    </source>
</evidence>
<name>A0ABT5VV51_9BACT</name>
<proteinExistence type="predicted"/>
<dbReference type="SUPFAM" id="SSF52833">
    <property type="entry name" value="Thioredoxin-like"/>
    <property type="match status" value="1"/>
</dbReference>
<dbReference type="InterPro" id="IPR025380">
    <property type="entry name" value="DUF4369"/>
</dbReference>
<protein>
    <submittedName>
        <fullName evidence="3">DUF4369 domain-containing protein</fullName>
    </submittedName>
</protein>
<sequence>MKKYLTLLLLVSVLSTVNAQEKEFSLKGMIGGLQNEKLFLYQETGEEVILLDSTMTSNGEFSFTGKADHAFVAQLRFAKYKRAKLFLSPSQMNLLVHKDKFERKILIGKLTGSEAQDRYEDYLEKQEINTQKKLKIVDALELPEVLADTIKKKTLLDDYKKLNKFKQKYFYQYASSPVVPYLIYQDYFGAKTSLEDLKKYLEILNKANPNGIYVKNLNKRVAVLDGISERGEVPNINGTTLTGESFSLKKSKQNLHLFYIWRAWTPDKNDRHYKALEEIQSKLENKRIDLVSIIRNSSYNMVRIPGTNKGELWHPTLNDNQKYIQIESIDKSVDFVKYLDRNINILLVDRNGKILYHQKIFDTNLLLSEITKQLSKH</sequence>
<dbReference type="Proteomes" id="UP001528920">
    <property type="component" value="Unassembled WGS sequence"/>
</dbReference>